<gene>
    <name evidence="3" type="ORF">CHR53_22925</name>
</gene>
<sequence>MKKQLTEGKFLLYSVLAIILLMVFHLNQPQINIFYNHENYVGIHTLLECISISISATIFFYGRKVFRQTKSSRMLLLSITFFLVGAIDLLHTMSFKGMPFFITESSVAKATWFWVTARMLQAFLILLVLLLPDRKLKRDVHNASFIFEMIIVCTIGYTIFQFEQSLPVLMVEGEGTTFVKNVMEYAVSFIQFICLIVTLYQYHEQKCEAKLSIALALVFLLLTELVFTIYQSVYDIDNFTGHILKTLGFYYILKGFYFLGLGEGKDDGLKAFGLKPVEVARMKDEVS</sequence>
<evidence type="ECO:0000259" key="2">
    <source>
        <dbReference type="Pfam" id="PF17159"/>
    </source>
</evidence>
<keyword evidence="1" id="KW-0812">Transmembrane</keyword>
<dbReference type="KEGG" id="nmk:CHR53_22925"/>
<dbReference type="EMBL" id="CP022572">
    <property type="protein sequence ID" value="AZU63872.1"/>
    <property type="molecule type" value="Genomic_DNA"/>
</dbReference>
<reference evidence="3 4" key="1">
    <citation type="submission" date="2017-07" db="EMBL/GenBank/DDBJ databases">
        <title>The complete genome sequence of Bacillus mesonae strain H20-5, an efficient strain improving plant abiotic stress resistance.</title>
        <authorList>
            <person name="Kim S.Y."/>
            <person name="Song H."/>
            <person name="Sang M.K."/>
            <person name="Weon H.-Y."/>
            <person name="Song J."/>
        </authorList>
    </citation>
    <scope>NUCLEOTIDE SEQUENCE [LARGE SCALE GENOMIC DNA]</scope>
    <source>
        <strain evidence="3 4">H20-5</strain>
    </source>
</reference>
<feature type="transmembrane region" description="Helical" evidence="1">
    <location>
        <begin position="182"/>
        <end position="200"/>
    </location>
</feature>
<evidence type="ECO:0000256" key="1">
    <source>
        <dbReference type="SAM" id="Phobius"/>
    </source>
</evidence>
<keyword evidence="4" id="KW-1185">Reference proteome</keyword>
<dbReference type="InterPro" id="IPR033425">
    <property type="entry name" value="MASE3"/>
</dbReference>
<feature type="transmembrane region" description="Helical" evidence="1">
    <location>
        <begin position="242"/>
        <end position="260"/>
    </location>
</feature>
<dbReference type="RefSeq" id="WP_127488521.1">
    <property type="nucleotide sequence ID" value="NZ_CP022572.1"/>
</dbReference>
<accession>A0A3Q9QXJ5</accession>
<proteinExistence type="predicted"/>
<feature type="transmembrane region" description="Helical" evidence="1">
    <location>
        <begin position="40"/>
        <end position="62"/>
    </location>
</feature>
<protein>
    <recommendedName>
        <fullName evidence="2">Membrane-associated sensor domain-containing protein</fullName>
    </recommendedName>
</protein>
<keyword evidence="1" id="KW-1133">Transmembrane helix</keyword>
<evidence type="ECO:0000313" key="3">
    <source>
        <dbReference type="EMBL" id="AZU63872.1"/>
    </source>
</evidence>
<dbReference type="AlphaFoldDB" id="A0A3Q9QXJ5"/>
<feature type="transmembrane region" description="Helical" evidence="1">
    <location>
        <begin position="111"/>
        <end position="131"/>
    </location>
</feature>
<feature type="transmembrane region" description="Helical" evidence="1">
    <location>
        <begin position="74"/>
        <end position="91"/>
    </location>
</feature>
<keyword evidence="1" id="KW-0472">Membrane</keyword>
<feature type="transmembrane region" description="Helical" evidence="1">
    <location>
        <begin position="212"/>
        <end position="230"/>
    </location>
</feature>
<dbReference type="Proteomes" id="UP000282892">
    <property type="component" value="Chromosome"/>
</dbReference>
<feature type="transmembrane region" description="Helical" evidence="1">
    <location>
        <begin position="143"/>
        <end position="162"/>
    </location>
</feature>
<feature type="transmembrane region" description="Helical" evidence="1">
    <location>
        <begin position="10"/>
        <end position="28"/>
    </location>
</feature>
<dbReference type="STRING" id="1193713.GCA_001636315_01484"/>
<feature type="domain" description="Membrane-associated sensor" evidence="2">
    <location>
        <begin position="36"/>
        <end position="258"/>
    </location>
</feature>
<evidence type="ECO:0000313" key="4">
    <source>
        <dbReference type="Proteomes" id="UP000282892"/>
    </source>
</evidence>
<dbReference type="Pfam" id="PF17159">
    <property type="entry name" value="MASE3"/>
    <property type="match status" value="1"/>
</dbReference>
<dbReference type="OrthoDB" id="9763484at2"/>
<organism evidence="3 4">
    <name type="scientific">Neobacillus mesonae</name>
    <dbReference type="NCBI Taxonomy" id="1193713"/>
    <lineage>
        <taxon>Bacteria</taxon>
        <taxon>Bacillati</taxon>
        <taxon>Bacillota</taxon>
        <taxon>Bacilli</taxon>
        <taxon>Bacillales</taxon>
        <taxon>Bacillaceae</taxon>
        <taxon>Neobacillus</taxon>
    </lineage>
</organism>
<name>A0A3Q9QXJ5_9BACI</name>